<dbReference type="AlphaFoldDB" id="A0A4Y1QSF5"/>
<sequence length="60" mass="6813">MKGTSGGSSIKLAMNPLYHAKCDWFLQRGTEEHLSTNNQKVTKIEIDIMVDQKQITPFMT</sequence>
<evidence type="ECO:0000313" key="1">
    <source>
        <dbReference type="EMBL" id="BBG94805.1"/>
    </source>
</evidence>
<reference evidence="1" key="1">
    <citation type="journal article" date="2019" name="Science">
        <title>Mutation of a bHLH transcription factor allowed almond domestication.</title>
        <authorList>
            <person name="Sanchez-Perez R."/>
            <person name="Pavan S."/>
            <person name="Mazzeo R."/>
            <person name="Moldovan C."/>
            <person name="Aiese Cigliano R."/>
            <person name="Del Cueto J."/>
            <person name="Ricciardi F."/>
            <person name="Lotti C."/>
            <person name="Ricciardi L."/>
            <person name="Dicenta F."/>
            <person name="Lopez-Marques R.L."/>
            <person name="Lindberg Moller B."/>
        </authorList>
    </citation>
    <scope>NUCLEOTIDE SEQUENCE</scope>
</reference>
<name>A0A4Y1QSF5_PRUDU</name>
<gene>
    <name evidence="1" type="ORF">Prudu_003180</name>
</gene>
<dbReference type="EMBL" id="AP019297">
    <property type="protein sequence ID" value="BBG94805.1"/>
    <property type="molecule type" value="Genomic_DNA"/>
</dbReference>
<accession>A0A4Y1QSF5</accession>
<organism evidence="1">
    <name type="scientific">Prunus dulcis</name>
    <name type="common">Almond</name>
    <name type="synonym">Amygdalus dulcis</name>
    <dbReference type="NCBI Taxonomy" id="3755"/>
    <lineage>
        <taxon>Eukaryota</taxon>
        <taxon>Viridiplantae</taxon>
        <taxon>Streptophyta</taxon>
        <taxon>Embryophyta</taxon>
        <taxon>Tracheophyta</taxon>
        <taxon>Spermatophyta</taxon>
        <taxon>Magnoliopsida</taxon>
        <taxon>eudicotyledons</taxon>
        <taxon>Gunneridae</taxon>
        <taxon>Pentapetalae</taxon>
        <taxon>rosids</taxon>
        <taxon>fabids</taxon>
        <taxon>Rosales</taxon>
        <taxon>Rosaceae</taxon>
        <taxon>Amygdaloideae</taxon>
        <taxon>Amygdaleae</taxon>
        <taxon>Prunus</taxon>
    </lineage>
</organism>
<proteinExistence type="predicted"/>
<protein>
    <submittedName>
        <fullName evidence="1">Uncharacterized protein</fullName>
    </submittedName>
</protein>